<accession>A0A699THD0</accession>
<reference evidence="2" key="1">
    <citation type="journal article" date="2019" name="Sci. Rep.">
        <title>Draft genome of Tanacetum cinerariifolium, the natural source of mosquito coil.</title>
        <authorList>
            <person name="Yamashiro T."/>
            <person name="Shiraishi A."/>
            <person name="Satake H."/>
            <person name="Nakayama K."/>
        </authorList>
    </citation>
    <scope>NUCLEOTIDE SEQUENCE</scope>
</reference>
<gene>
    <name evidence="2" type="ORF">Tci_881984</name>
</gene>
<evidence type="ECO:0000313" key="2">
    <source>
        <dbReference type="EMBL" id="GFD10015.1"/>
    </source>
</evidence>
<sequence length="116" mass="12837">HSLAKWPILWQLKHSTFDLSKPATSVPCMEIFFPVFFLYLSALMLRRAIFHFMSIFINLINVLILNLRTIGLRSNISTSSVKIDTGSSNISTSRGNLSAGSGNTSSVNFPISHCCS</sequence>
<keyword evidence="1" id="KW-0472">Membrane</keyword>
<dbReference type="EMBL" id="BKCJ011249497">
    <property type="protein sequence ID" value="GFD10015.1"/>
    <property type="molecule type" value="Genomic_DNA"/>
</dbReference>
<feature type="transmembrane region" description="Helical" evidence="1">
    <location>
        <begin position="23"/>
        <end position="42"/>
    </location>
</feature>
<feature type="transmembrane region" description="Helical" evidence="1">
    <location>
        <begin position="48"/>
        <end position="67"/>
    </location>
</feature>
<organism evidence="2">
    <name type="scientific">Tanacetum cinerariifolium</name>
    <name type="common">Dalmatian daisy</name>
    <name type="synonym">Chrysanthemum cinerariifolium</name>
    <dbReference type="NCBI Taxonomy" id="118510"/>
    <lineage>
        <taxon>Eukaryota</taxon>
        <taxon>Viridiplantae</taxon>
        <taxon>Streptophyta</taxon>
        <taxon>Embryophyta</taxon>
        <taxon>Tracheophyta</taxon>
        <taxon>Spermatophyta</taxon>
        <taxon>Magnoliopsida</taxon>
        <taxon>eudicotyledons</taxon>
        <taxon>Gunneridae</taxon>
        <taxon>Pentapetalae</taxon>
        <taxon>asterids</taxon>
        <taxon>campanulids</taxon>
        <taxon>Asterales</taxon>
        <taxon>Asteraceae</taxon>
        <taxon>Asteroideae</taxon>
        <taxon>Anthemideae</taxon>
        <taxon>Anthemidinae</taxon>
        <taxon>Tanacetum</taxon>
    </lineage>
</organism>
<keyword evidence="1" id="KW-0812">Transmembrane</keyword>
<evidence type="ECO:0000256" key="1">
    <source>
        <dbReference type="SAM" id="Phobius"/>
    </source>
</evidence>
<dbReference type="AlphaFoldDB" id="A0A699THD0"/>
<name>A0A699THD0_TANCI</name>
<protein>
    <submittedName>
        <fullName evidence="2">Uncharacterized protein</fullName>
    </submittedName>
</protein>
<feature type="non-terminal residue" evidence="2">
    <location>
        <position position="1"/>
    </location>
</feature>
<keyword evidence="1" id="KW-1133">Transmembrane helix</keyword>
<comment type="caution">
    <text evidence="2">The sequence shown here is derived from an EMBL/GenBank/DDBJ whole genome shotgun (WGS) entry which is preliminary data.</text>
</comment>
<proteinExistence type="predicted"/>